<dbReference type="EMBL" id="GGFL01011974">
    <property type="protein sequence ID" value="MBW76152.1"/>
    <property type="molecule type" value="Transcribed_RNA"/>
</dbReference>
<organism evidence="1">
    <name type="scientific">Anopheles darlingi</name>
    <name type="common">Mosquito</name>
    <dbReference type="NCBI Taxonomy" id="43151"/>
    <lineage>
        <taxon>Eukaryota</taxon>
        <taxon>Metazoa</taxon>
        <taxon>Ecdysozoa</taxon>
        <taxon>Arthropoda</taxon>
        <taxon>Hexapoda</taxon>
        <taxon>Insecta</taxon>
        <taxon>Pterygota</taxon>
        <taxon>Neoptera</taxon>
        <taxon>Endopterygota</taxon>
        <taxon>Diptera</taxon>
        <taxon>Nematocera</taxon>
        <taxon>Culicoidea</taxon>
        <taxon>Culicidae</taxon>
        <taxon>Anophelinae</taxon>
        <taxon>Anopheles</taxon>
    </lineage>
</organism>
<evidence type="ECO:0000313" key="1">
    <source>
        <dbReference type="EMBL" id="MBW76152.1"/>
    </source>
</evidence>
<dbReference type="AlphaFoldDB" id="A0A2M4DEX8"/>
<reference evidence="1" key="1">
    <citation type="submission" date="2018-01" db="EMBL/GenBank/DDBJ databases">
        <title>An insight into the sialome of Amazonian anophelines.</title>
        <authorList>
            <person name="Ribeiro J.M."/>
            <person name="Scarpassa V."/>
            <person name="Calvo E."/>
        </authorList>
    </citation>
    <scope>NUCLEOTIDE SEQUENCE</scope>
</reference>
<name>A0A2M4DEX8_ANODA</name>
<sequence length="83" mass="9220">MGAFGTLLFHRFRYSLGLIEFGSGGVVKGFRILLPAFILGFQLGLLVNLGDSPSFLQFSNPHLQRKRRRELGNDLNSLISPLS</sequence>
<accession>A0A2M4DEX8</accession>
<protein>
    <submittedName>
        <fullName evidence="1">Putative secreted protein</fullName>
    </submittedName>
</protein>
<proteinExistence type="predicted"/>